<dbReference type="InterPro" id="IPR013083">
    <property type="entry name" value="Znf_RING/FYVE/PHD"/>
</dbReference>
<evidence type="ECO:0000313" key="5">
    <source>
        <dbReference type="Proteomes" id="UP000799428"/>
    </source>
</evidence>
<proteinExistence type="predicted"/>
<dbReference type="SUPFAM" id="SSF57850">
    <property type="entry name" value="RING/U-box"/>
    <property type="match status" value="1"/>
</dbReference>
<protein>
    <recommendedName>
        <fullName evidence="3">RING-type domain-containing protein</fullName>
    </recommendedName>
</protein>
<keyword evidence="1" id="KW-0479">Metal-binding</keyword>
<keyword evidence="2" id="KW-0472">Membrane</keyword>
<reference evidence="4" key="1">
    <citation type="journal article" date="2020" name="Stud. Mycol.">
        <title>101 Dothideomycetes genomes: a test case for predicting lifestyles and emergence of pathogens.</title>
        <authorList>
            <person name="Haridas S."/>
            <person name="Albert R."/>
            <person name="Binder M."/>
            <person name="Bloem J."/>
            <person name="Labutti K."/>
            <person name="Salamov A."/>
            <person name="Andreopoulos B."/>
            <person name="Baker S."/>
            <person name="Barry K."/>
            <person name="Bills G."/>
            <person name="Bluhm B."/>
            <person name="Cannon C."/>
            <person name="Castanera R."/>
            <person name="Culley D."/>
            <person name="Daum C."/>
            <person name="Ezra D."/>
            <person name="Gonzalez J."/>
            <person name="Henrissat B."/>
            <person name="Kuo A."/>
            <person name="Liang C."/>
            <person name="Lipzen A."/>
            <person name="Lutzoni F."/>
            <person name="Magnuson J."/>
            <person name="Mondo S."/>
            <person name="Nolan M."/>
            <person name="Ohm R."/>
            <person name="Pangilinan J."/>
            <person name="Park H.-J."/>
            <person name="Ramirez L."/>
            <person name="Alfaro M."/>
            <person name="Sun H."/>
            <person name="Tritt A."/>
            <person name="Yoshinaga Y."/>
            <person name="Zwiers L.-H."/>
            <person name="Turgeon B."/>
            <person name="Goodwin S."/>
            <person name="Spatafora J."/>
            <person name="Crous P."/>
            <person name="Grigoriev I."/>
        </authorList>
    </citation>
    <scope>NUCLEOTIDE SEQUENCE</scope>
    <source>
        <strain evidence="4">CBS 279.74</strain>
    </source>
</reference>
<keyword evidence="1" id="KW-0863">Zinc-finger</keyword>
<feature type="domain" description="RING-type" evidence="3">
    <location>
        <begin position="29"/>
        <end position="84"/>
    </location>
</feature>
<gene>
    <name evidence="4" type="ORF">K504DRAFT_460251</name>
</gene>
<accession>A0A6G1JY27</accession>
<evidence type="ECO:0000313" key="4">
    <source>
        <dbReference type="EMBL" id="KAF2705516.1"/>
    </source>
</evidence>
<sequence length="232" mass="25746">MSRLAKLLVQPPGVDTAPVDLDSVPDDHCFVCKTIYNTVDDPDDPEEQPESPVQIHPCNHILGERCLDQWIATCKPIPNCPMCRVELTVAPPVEEPFITKILLAIANLSWFQIQDRLVGDLVHIFRDLNGIGTSWNGAVSAARGRNLRLPEAGTIVCYSAIGATANMAIMSSIPMNIFTGILYLFHANTSVVSRFHRYYNAAFIINSLAYVLVVACIMGVILYQSRLLRNHR</sequence>
<keyword evidence="2" id="KW-0812">Transmembrane</keyword>
<keyword evidence="2" id="KW-1133">Transmembrane helix</keyword>
<feature type="transmembrane region" description="Helical" evidence="2">
    <location>
        <begin position="198"/>
        <end position="223"/>
    </location>
</feature>
<organism evidence="4 5">
    <name type="scientific">Pleomassaria siparia CBS 279.74</name>
    <dbReference type="NCBI Taxonomy" id="1314801"/>
    <lineage>
        <taxon>Eukaryota</taxon>
        <taxon>Fungi</taxon>
        <taxon>Dikarya</taxon>
        <taxon>Ascomycota</taxon>
        <taxon>Pezizomycotina</taxon>
        <taxon>Dothideomycetes</taxon>
        <taxon>Pleosporomycetidae</taxon>
        <taxon>Pleosporales</taxon>
        <taxon>Pleomassariaceae</taxon>
        <taxon>Pleomassaria</taxon>
    </lineage>
</organism>
<evidence type="ECO:0000259" key="3">
    <source>
        <dbReference type="PROSITE" id="PS50089"/>
    </source>
</evidence>
<dbReference type="InterPro" id="IPR001841">
    <property type="entry name" value="Znf_RING"/>
</dbReference>
<feature type="transmembrane region" description="Helical" evidence="2">
    <location>
        <begin position="155"/>
        <end position="186"/>
    </location>
</feature>
<dbReference type="Proteomes" id="UP000799428">
    <property type="component" value="Unassembled WGS sequence"/>
</dbReference>
<keyword evidence="1" id="KW-0862">Zinc</keyword>
<dbReference type="EMBL" id="MU005778">
    <property type="protein sequence ID" value="KAF2705516.1"/>
    <property type="molecule type" value="Genomic_DNA"/>
</dbReference>
<dbReference type="AlphaFoldDB" id="A0A6G1JY27"/>
<keyword evidence="5" id="KW-1185">Reference proteome</keyword>
<dbReference type="OrthoDB" id="3791828at2759"/>
<evidence type="ECO:0000256" key="2">
    <source>
        <dbReference type="SAM" id="Phobius"/>
    </source>
</evidence>
<dbReference type="Gene3D" id="3.30.40.10">
    <property type="entry name" value="Zinc/RING finger domain, C3HC4 (zinc finger)"/>
    <property type="match status" value="1"/>
</dbReference>
<evidence type="ECO:0000256" key="1">
    <source>
        <dbReference type="PROSITE-ProRule" id="PRU00175"/>
    </source>
</evidence>
<dbReference type="PROSITE" id="PS50089">
    <property type="entry name" value="ZF_RING_2"/>
    <property type="match status" value="1"/>
</dbReference>
<name>A0A6G1JY27_9PLEO</name>
<dbReference type="GO" id="GO:0008270">
    <property type="term" value="F:zinc ion binding"/>
    <property type="evidence" value="ECO:0007669"/>
    <property type="project" value="UniProtKB-KW"/>
</dbReference>